<dbReference type="RefSeq" id="XP_030750432.1">
    <property type="nucleotide sequence ID" value="XM_030894572.1"/>
</dbReference>
<dbReference type="GO" id="GO:0016757">
    <property type="term" value="F:glycosyltransferase activity"/>
    <property type="evidence" value="ECO:0007669"/>
    <property type="project" value="UniProtKB-UniRule"/>
</dbReference>
<dbReference type="RefSeq" id="XP_030750412.1">
    <property type="nucleotide sequence ID" value="XM_030894552.1"/>
</dbReference>
<evidence type="ECO:0000256" key="8">
    <source>
        <dbReference type="RuleBase" id="RU366017"/>
    </source>
</evidence>
<protein>
    <recommendedName>
        <fullName evidence="8">Glycosyltransferase family 92 protein</fullName>
        <ecNumber evidence="8">2.4.1.-</ecNumber>
    </recommendedName>
</protein>
<dbReference type="InterPro" id="IPR008166">
    <property type="entry name" value="Glyco_transf_92"/>
</dbReference>
<keyword evidence="4 8" id="KW-0808">Transferase</keyword>
<evidence type="ECO:0000256" key="5">
    <source>
        <dbReference type="ARBA" id="ARBA00022692"/>
    </source>
</evidence>
<dbReference type="OrthoDB" id="2526284at2759"/>
<dbReference type="RefSeq" id="XP_030750404.1">
    <property type="nucleotide sequence ID" value="XM_030894544.1"/>
</dbReference>
<evidence type="ECO:0000313" key="9">
    <source>
        <dbReference type="Proteomes" id="UP000504635"/>
    </source>
</evidence>
<evidence type="ECO:0000313" key="12">
    <source>
        <dbReference type="RefSeq" id="XP_030750421.1"/>
    </source>
</evidence>
<dbReference type="EC" id="2.4.1.-" evidence="8"/>
<keyword evidence="5 8" id="KW-0812">Transmembrane</keyword>
<dbReference type="RefSeq" id="XP_030750449.1">
    <property type="nucleotide sequence ID" value="XM_030894589.1"/>
</dbReference>
<evidence type="ECO:0000256" key="3">
    <source>
        <dbReference type="ARBA" id="ARBA00022676"/>
    </source>
</evidence>
<dbReference type="Proteomes" id="UP000504635">
    <property type="component" value="Unplaced"/>
</dbReference>
<dbReference type="AlphaFoldDB" id="A0A6J2XHP9"/>
<dbReference type="KEGG" id="soy:115878157"/>
<dbReference type="RefSeq" id="XP_030750455.1">
    <property type="nucleotide sequence ID" value="XM_030894595.1"/>
</dbReference>
<feature type="transmembrane region" description="Helical" evidence="8">
    <location>
        <begin position="7"/>
        <end position="29"/>
    </location>
</feature>
<evidence type="ECO:0000313" key="18">
    <source>
        <dbReference type="RefSeq" id="XP_030750467.1"/>
    </source>
</evidence>
<reference evidence="10 11" key="1">
    <citation type="submission" date="2025-04" db="UniProtKB">
        <authorList>
            <consortium name="RefSeq"/>
        </authorList>
    </citation>
    <scope>IDENTIFICATION</scope>
    <source>
        <tissue evidence="10 11">Gonads</tissue>
    </source>
</reference>
<dbReference type="GO" id="GO:0005737">
    <property type="term" value="C:cytoplasm"/>
    <property type="evidence" value="ECO:0007669"/>
    <property type="project" value="TreeGrafter"/>
</dbReference>
<evidence type="ECO:0000313" key="11">
    <source>
        <dbReference type="RefSeq" id="XP_030750412.1"/>
    </source>
</evidence>
<sequence>MKILARLVSLPNLIILAVILTLLICFNVIKQTIIEPDGYEYINLTKLDRNIIIIKDKSTLTKETWQYVTDDQESKFLVFSAYLDDRKTDKFVRVIAVGRTRNPTPVWCKLYYKADDQNTYGTKTIQGNHMVISENWGLKYTARYVLCPIDTTKILPDAVSILTNPDKEPMNILTVIVNSKTPVDWDVFNLPKKIDSIAVCVKPLHNEYNKEIEIMEFIELHRLLGVNHFYFYNHTLGSQVDCLLRNYISEGVITVLDWQLPIISQKEIRTEGIFAALNDCLYRTMWHHSHVLFIDLDEYIMPEQVDTYKELLEHLNTKPKAQTTGSFSVRNAFFYRQWPDDEDIGNLNDEPAMKSITLRKTRRKTELNPHRIRSKYIARPEMITMVGNHFIWQYLDRKLGPMNVDPEVALMHHYRVCEFGGDDCVEQSSIVDRRVYTYKDRLLSEIRSKYYKLRDKCQLLEY</sequence>
<dbReference type="PANTHER" id="PTHR21461:SF40">
    <property type="entry name" value="GLYCOSYLTRANSFERASE FAMILY 92 PROTEIN"/>
    <property type="match status" value="1"/>
</dbReference>
<organism evidence="9 16">
    <name type="scientific">Sitophilus oryzae</name>
    <name type="common">Rice weevil</name>
    <name type="synonym">Curculio oryzae</name>
    <dbReference type="NCBI Taxonomy" id="7048"/>
    <lineage>
        <taxon>Eukaryota</taxon>
        <taxon>Metazoa</taxon>
        <taxon>Ecdysozoa</taxon>
        <taxon>Arthropoda</taxon>
        <taxon>Hexapoda</taxon>
        <taxon>Insecta</taxon>
        <taxon>Pterygota</taxon>
        <taxon>Neoptera</taxon>
        <taxon>Endopterygota</taxon>
        <taxon>Coleoptera</taxon>
        <taxon>Polyphaga</taxon>
        <taxon>Cucujiformia</taxon>
        <taxon>Curculionidae</taxon>
        <taxon>Dryophthorinae</taxon>
        <taxon>Sitophilus</taxon>
    </lineage>
</organism>
<dbReference type="Pfam" id="PF01697">
    <property type="entry name" value="Glyco_transf_92"/>
    <property type="match status" value="1"/>
</dbReference>
<proteinExistence type="inferred from homology"/>
<name>A0A6J2XHP9_SITOR</name>
<keyword evidence="6 8" id="KW-1133">Transmembrane helix</keyword>
<comment type="similarity">
    <text evidence="2 8">Belongs to the glycosyltransferase 92 family.</text>
</comment>
<dbReference type="RefSeq" id="XP_030750462.1">
    <property type="nucleotide sequence ID" value="XM_030894602.1"/>
</dbReference>
<comment type="subcellular location">
    <subcellularLocation>
        <location evidence="1">Membrane</location>
        <topology evidence="1">Single-pass membrane protein</topology>
    </subcellularLocation>
</comment>
<keyword evidence="3 8" id="KW-0328">Glycosyltransferase</keyword>
<evidence type="ECO:0000313" key="10">
    <source>
        <dbReference type="RefSeq" id="XP_030750404.1"/>
    </source>
</evidence>
<dbReference type="RefSeq" id="XP_030750442.1">
    <property type="nucleotide sequence ID" value="XM_030894582.1"/>
</dbReference>
<evidence type="ECO:0000256" key="6">
    <source>
        <dbReference type="ARBA" id="ARBA00022989"/>
    </source>
</evidence>
<evidence type="ECO:0000313" key="14">
    <source>
        <dbReference type="RefSeq" id="XP_030750442.1"/>
    </source>
</evidence>
<evidence type="ECO:0000313" key="13">
    <source>
        <dbReference type="RefSeq" id="XP_030750432.1"/>
    </source>
</evidence>
<gene>
    <name evidence="10 11 12 13 14 15 16 17 18" type="primary">LOC115878157</name>
</gene>
<keyword evidence="9" id="KW-1185">Reference proteome</keyword>
<dbReference type="RefSeq" id="XP_030750421.1">
    <property type="nucleotide sequence ID" value="XM_030894561.1"/>
</dbReference>
<accession>A0A6J2XHP9</accession>
<dbReference type="PANTHER" id="PTHR21461">
    <property type="entry name" value="GLYCOSYLTRANSFERASE FAMILY 92 PROTEIN"/>
    <property type="match status" value="1"/>
</dbReference>
<dbReference type="GeneID" id="115878157"/>
<dbReference type="RefSeq" id="XP_030750467.1">
    <property type="nucleotide sequence ID" value="XM_030894607.1"/>
</dbReference>
<evidence type="ECO:0000313" key="15">
    <source>
        <dbReference type="RefSeq" id="XP_030750449.1"/>
    </source>
</evidence>
<evidence type="ECO:0000313" key="17">
    <source>
        <dbReference type="RefSeq" id="XP_030750462.1"/>
    </source>
</evidence>
<evidence type="ECO:0000256" key="1">
    <source>
        <dbReference type="ARBA" id="ARBA00004167"/>
    </source>
</evidence>
<evidence type="ECO:0000256" key="7">
    <source>
        <dbReference type="ARBA" id="ARBA00023136"/>
    </source>
</evidence>
<evidence type="ECO:0000256" key="4">
    <source>
        <dbReference type="ARBA" id="ARBA00022679"/>
    </source>
</evidence>
<keyword evidence="7 8" id="KW-0472">Membrane</keyword>
<evidence type="ECO:0000256" key="2">
    <source>
        <dbReference type="ARBA" id="ARBA00007647"/>
    </source>
</evidence>
<dbReference type="GO" id="GO:0016020">
    <property type="term" value="C:membrane"/>
    <property type="evidence" value="ECO:0007669"/>
    <property type="project" value="UniProtKB-SubCell"/>
</dbReference>
<evidence type="ECO:0000313" key="16">
    <source>
        <dbReference type="RefSeq" id="XP_030750455.1"/>
    </source>
</evidence>